<evidence type="ECO:0000313" key="2">
    <source>
        <dbReference type="EMBL" id="AFA74595.1"/>
    </source>
</evidence>
<dbReference type="GeneID" id="90160602"/>
<keyword evidence="3" id="KW-1185">Reference proteome</keyword>
<dbReference type="AlphaFoldDB" id="H6N132"/>
<protein>
    <submittedName>
        <fullName evidence="2">LmbE-like protein</fullName>
    </submittedName>
</protein>
<dbReference type="GO" id="GO:0016811">
    <property type="term" value="F:hydrolase activity, acting on carbon-nitrogen (but not peptide) bonds, in linear amides"/>
    <property type="evidence" value="ECO:0007669"/>
    <property type="project" value="TreeGrafter"/>
</dbReference>
<dbReference type="PANTHER" id="PTHR12993">
    <property type="entry name" value="N-ACETYLGLUCOSAMINYL-PHOSPHATIDYLINOSITOL DE-N-ACETYLASE-RELATED"/>
    <property type="match status" value="1"/>
</dbReference>
<accession>H6N132</accession>
<proteinExistence type="predicted"/>
<dbReference type="eggNOG" id="COG2120">
    <property type="taxonomic scope" value="Bacteria"/>
</dbReference>
<evidence type="ECO:0000313" key="3">
    <source>
        <dbReference type="Proteomes" id="UP000009154"/>
    </source>
</evidence>
<dbReference type="Proteomes" id="UP000009154">
    <property type="component" value="Chromosome"/>
</dbReference>
<organism evidence="2 3">
    <name type="scientific">Gordonia polyisoprenivorans (strain DSM 44266 / VH2)</name>
    <dbReference type="NCBI Taxonomy" id="1112204"/>
    <lineage>
        <taxon>Bacteria</taxon>
        <taxon>Bacillati</taxon>
        <taxon>Actinomycetota</taxon>
        <taxon>Actinomycetes</taxon>
        <taxon>Mycobacteriales</taxon>
        <taxon>Gordoniaceae</taxon>
        <taxon>Gordonia</taxon>
    </lineage>
</organism>
<dbReference type="InterPro" id="IPR024078">
    <property type="entry name" value="LmbE-like_dom_sf"/>
</dbReference>
<name>H6N132_GORPV</name>
<reference evidence="2 3" key="1">
    <citation type="journal article" date="2012" name="Appl. Environ. Microbiol.">
        <title>Involvement of two latex-clearing proteins during rubber degradation and insights into the subsequent degradation pathway revealed by the genome sequence of Gordonia polyisoprenivorans strain VH2.</title>
        <authorList>
            <person name="Hiessl S."/>
            <person name="Schuldes J."/>
            <person name="Thurmer A."/>
            <person name="Halbsguth T."/>
            <person name="Broker D."/>
            <person name="Angelov A."/>
            <person name="Liebl W."/>
            <person name="Daniel R."/>
            <person name="Steinbuchel A."/>
        </authorList>
    </citation>
    <scope>NUCLEOTIDE SEQUENCE [LARGE SCALE GENOMIC DNA]</scope>
    <source>
        <strain evidence="3">DSM 44266 / VH2</strain>
    </source>
</reference>
<dbReference type="SUPFAM" id="SSF102588">
    <property type="entry name" value="LmbE-like"/>
    <property type="match status" value="1"/>
</dbReference>
<gene>
    <name evidence="2" type="ordered locus">GPOL_c35830</name>
</gene>
<keyword evidence="1" id="KW-0862">Zinc</keyword>
<dbReference type="RefSeq" id="WP_014360971.1">
    <property type="nucleotide sequence ID" value="NC_016906.1"/>
</dbReference>
<evidence type="ECO:0000256" key="1">
    <source>
        <dbReference type="ARBA" id="ARBA00022833"/>
    </source>
</evidence>
<dbReference type="HOGENOM" id="CLU_082131_2_0_11"/>
<dbReference type="Pfam" id="PF02585">
    <property type="entry name" value="PIG-L"/>
    <property type="match status" value="1"/>
</dbReference>
<sequence>MNGVVVVSPHLDDAVFSAGATIAALGEVSVVTVFAGDPLPEQSTGWDRASGFSSSSEAMAARRDEDLAALDALGASAIHLGLLDNQYGGCSPEAVIESLHREIARLTPDLVIGPLGVGHPDHITTREALLADPPPCDLWLYADLPYCTYRWRGESRTHRRLRREGHHLDVAHPRLGNSQAKLTAIGRYRSQASLFKLDRLTVPERFWHVQPRRSAPVVHRARAAG</sequence>
<dbReference type="PANTHER" id="PTHR12993:SF29">
    <property type="entry name" value="BLR3841 PROTEIN"/>
    <property type="match status" value="1"/>
</dbReference>
<dbReference type="KEGG" id="gpo:GPOL_c35830"/>
<dbReference type="GO" id="GO:0016137">
    <property type="term" value="P:glycoside metabolic process"/>
    <property type="evidence" value="ECO:0007669"/>
    <property type="project" value="UniProtKB-ARBA"/>
</dbReference>
<dbReference type="EMBL" id="CP003119">
    <property type="protein sequence ID" value="AFA74595.1"/>
    <property type="molecule type" value="Genomic_DNA"/>
</dbReference>
<dbReference type="Gene3D" id="3.40.50.10320">
    <property type="entry name" value="LmbE-like"/>
    <property type="match status" value="1"/>
</dbReference>
<dbReference type="STRING" id="1112204.GPOL_c35830"/>
<dbReference type="InterPro" id="IPR003737">
    <property type="entry name" value="GlcNAc_PI_deacetylase-related"/>
</dbReference>